<evidence type="ECO:0000256" key="1">
    <source>
        <dbReference type="SAM" id="MobiDB-lite"/>
    </source>
</evidence>
<keyword evidence="4" id="KW-1185">Reference proteome</keyword>
<evidence type="ECO:0000313" key="3">
    <source>
        <dbReference type="EMBL" id="CAG7823221.1"/>
    </source>
</evidence>
<dbReference type="OrthoDB" id="10260455at2759"/>
<proteinExistence type="predicted"/>
<dbReference type="Proteomes" id="UP000708208">
    <property type="component" value="Unassembled WGS sequence"/>
</dbReference>
<dbReference type="InterPro" id="IPR056587">
    <property type="entry name" value="EF_EFCAB10_C"/>
</dbReference>
<reference evidence="3" key="1">
    <citation type="submission" date="2021-06" db="EMBL/GenBank/DDBJ databases">
        <authorList>
            <person name="Hodson N. C."/>
            <person name="Mongue J. A."/>
            <person name="Jaron S. K."/>
        </authorList>
    </citation>
    <scope>NUCLEOTIDE SEQUENCE</scope>
</reference>
<dbReference type="AlphaFoldDB" id="A0A8J2KYQ5"/>
<dbReference type="PANTHER" id="PTHR21847">
    <property type="entry name" value="EF-HAND CALCIUM-BINDING DOMAIN-CONTAINING PROTEIN 10"/>
    <property type="match status" value="1"/>
</dbReference>
<dbReference type="EMBL" id="CAJVCH010528821">
    <property type="protein sequence ID" value="CAG7823221.1"/>
    <property type="molecule type" value="Genomic_DNA"/>
</dbReference>
<dbReference type="GO" id="GO:0005509">
    <property type="term" value="F:calcium ion binding"/>
    <property type="evidence" value="ECO:0007669"/>
    <property type="project" value="InterPro"/>
</dbReference>
<organism evidence="3 4">
    <name type="scientific">Allacma fusca</name>
    <dbReference type="NCBI Taxonomy" id="39272"/>
    <lineage>
        <taxon>Eukaryota</taxon>
        <taxon>Metazoa</taxon>
        <taxon>Ecdysozoa</taxon>
        <taxon>Arthropoda</taxon>
        <taxon>Hexapoda</taxon>
        <taxon>Collembola</taxon>
        <taxon>Symphypleona</taxon>
        <taxon>Sminthuridae</taxon>
        <taxon>Allacma</taxon>
    </lineage>
</organism>
<feature type="domain" description="EF-hand" evidence="2">
    <location>
        <begin position="296"/>
        <end position="331"/>
    </location>
</feature>
<dbReference type="InterPro" id="IPR039879">
    <property type="entry name" value="EFC10"/>
</dbReference>
<dbReference type="PROSITE" id="PS50222">
    <property type="entry name" value="EF_HAND_2"/>
    <property type="match status" value="1"/>
</dbReference>
<evidence type="ECO:0000313" key="4">
    <source>
        <dbReference type="Proteomes" id="UP000708208"/>
    </source>
</evidence>
<comment type="caution">
    <text evidence="3">The sequence shown here is derived from an EMBL/GenBank/DDBJ whole genome shotgun (WGS) entry which is preliminary data.</text>
</comment>
<protein>
    <recommendedName>
        <fullName evidence="2">EF-hand domain-containing protein</fullName>
    </recommendedName>
</protein>
<accession>A0A8J2KYQ5</accession>
<feature type="compositionally biased region" description="Acidic residues" evidence="1">
    <location>
        <begin position="53"/>
        <end position="62"/>
    </location>
</feature>
<feature type="region of interest" description="Disordered" evidence="1">
    <location>
        <begin position="36"/>
        <end position="64"/>
    </location>
</feature>
<dbReference type="PANTHER" id="PTHR21847:SF1">
    <property type="entry name" value="EF-HAND CALCIUM-BINDING DOMAIN-CONTAINING PROTEIN 10"/>
    <property type="match status" value="1"/>
</dbReference>
<dbReference type="InterPro" id="IPR002048">
    <property type="entry name" value="EF_hand_dom"/>
</dbReference>
<dbReference type="Pfam" id="PF24548">
    <property type="entry name" value="EF_EFCAB10_C"/>
    <property type="match status" value="1"/>
</dbReference>
<name>A0A8J2KYQ5_9HEXA</name>
<sequence length="380" mass="43363">MSQKDQSCCRAEPRCKNEHTCDYYFRGPKHVHLGGIYEPRPPVPKVESIPPSPEEEEIEVEDDGRKKKCHVTAQAWAQNFKEPVPKEKITCLGSEASLVEKQLEGKTSVVNKLMKQPFGGVMGYTVATDAAPTCENVYKGLKPSVTENTDYPAELRMRRVCKHRDPKVRQQRAWEDDSDRLLKDTVVPKFSPSPAASAMEFCKEKPAYPGSTTRTDMTSLLKTMKKRSSMPVSADDLILRYIEKYNLISLMEYFLSLVCISAPDNPFKFISDIARRMMLARTDREEFDNLMGDGIFQRDHVYALYRLFDKEQNGSISLSQYKTGMETLGLLQYNLTPEGHEIDKITEDVFVSETIAALEKLLRSFMARDASKKKEWTDKP</sequence>
<gene>
    <name evidence="3" type="ORF">AFUS01_LOCUS33448</name>
</gene>
<evidence type="ECO:0000259" key="2">
    <source>
        <dbReference type="PROSITE" id="PS50222"/>
    </source>
</evidence>